<accession>A0A381RTD4</accession>
<feature type="domain" description="AtuA-like ferredoxin-fold" evidence="2">
    <location>
        <begin position="491"/>
        <end position="588"/>
    </location>
</feature>
<evidence type="ECO:0008006" key="4">
    <source>
        <dbReference type="Google" id="ProtNLM"/>
    </source>
</evidence>
<feature type="domain" description="Acyclic terpene utilisation N-terminal" evidence="1">
    <location>
        <begin position="6"/>
        <end position="451"/>
    </location>
</feature>
<dbReference type="InterPro" id="IPR010839">
    <property type="entry name" value="AtuA_N"/>
</dbReference>
<dbReference type="Pfam" id="PF07287">
    <property type="entry name" value="AtuA"/>
    <property type="match status" value="1"/>
</dbReference>
<evidence type="ECO:0000259" key="1">
    <source>
        <dbReference type="Pfam" id="PF07287"/>
    </source>
</evidence>
<dbReference type="EMBL" id="UINC01002298">
    <property type="protein sequence ID" value="SUZ95140.1"/>
    <property type="molecule type" value="Genomic_DNA"/>
</dbReference>
<proteinExistence type="predicted"/>
<evidence type="ECO:0000259" key="2">
    <source>
        <dbReference type="Pfam" id="PF23544"/>
    </source>
</evidence>
<evidence type="ECO:0000313" key="3">
    <source>
        <dbReference type="EMBL" id="SUZ95140.1"/>
    </source>
</evidence>
<protein>
    <recommendedName>
        <fullName evidence="4">Terpene utilization protein AtuA</fullName>
    </recommendedName>
</protein>
<name>A0A381RTD4_9ZZZZ</name>
<sequence>MKKNVINIGGAIGFWGESQIGTPQLLKQGNLDYIVYDYLAEITLSIMSRAKINDPEKGYAIDFITKVIKPNIKEIASQGTKIISNAGGLNPEACAKAIKDVLKEIGVDLEIAVITGDDLFNDVEDFKHSETREMFSNDVFPNINSIMSVNAYLGAYPIAMALNKGADIVITGRVVDSAVTLGACIHEFGWNPDEYNKLASGSLAGHILECTVQATGGNYTDWELVSDDIHNIGYPIAEISSDGSFVLTKPANTGGIVNVSTVTEQMLYEIGDPQAYILPDVVCDFSNVRLTEIDKNRVKVFGAKGYPSTDSLKVSMTFLDGFRGGQIFLFYGFNADKKARKFAKNAIKRAKGRLECEQLQTYSETLVEVMGDESHYGQQKSIESSREVTVKIAAKHPKKIAIEILFQEIIGLALAAPPGLTGFAGTRSKPSPVVRLFSFLVDKKFVKETIKVNDQEFPVKYNQTVDFNNHLIKRPKLPKKVNNKNLTKSVPLILLAYARSGDKGNKANIGIIARNSEYLPFIWSSLTEENVENYLSHFLNGTVERYFLPGSNSINFLLHNILGGGGIASLRNDPQGKGYGQLLLNYPIPVTQTIAETLQ</sequence>
<dbReference type="PANTHER" id="PTHR47708:SF2">
    <property type="entry name" value="SI:CH73-132F6.5"/>
    <property type="match status" value="1"/>
</dbReference>
<gene>
    <name evidence="3" type="ORF">METZ01_LOCUS47994</name>
</gene>
<dbReference type="AlphaFoldDB" id="A0A381RTD4"/>
<dbReference type="InterPro" id="IPR056362">
    <property type="entry name" value="AtuA-like_ferredoxin_dom"/>
</dbReference>
<reference evidence="3" key="1">
    <citation type="submission" date="2018-05" db="EMBL/GenBank/DDBJ databases">
        <authorList>
            <person name="Lanie J.A."/>
            <person name="Ng W.-L."/>
            <person name="Kazmierczak K.M."/>
            <person name="Andrzejewski T.M."/>
            <person name="Davidsen T.M."/>
            <person name="Wayne K.J."/>
            <person name="Tettelin H."/>
            <person name="Glass J.I."/>
            <person name="Rusch D."/>
            <person name="Podicherti R."/>
            <person name="Tsui H.-C.T."/>
            <person name="Winkler M.E."/>
        </authorList>
    </citation>
    <scope>NUCLEOTIDE SEQUENCE</scope>
</reference>
<organism evidence="3">
    <name type="scientific">marine metagenome</name>
    <dbReference type="NCBI Taxonomy" id="408172"/>
    <lineage>
        <taxon>unclassified sequences</taxon>
        <taxon>metagenomes</taxon>
        <taxon>ecological metagenomes</taxon>
    </lineage>
</organism>
<dbReference type="Pfam" id="PF23544">
    <property type="entry name" value="AtuA_ferredoxin"/>
    <property type="match status" value="1"/>
</dbReference>
<dbReference type="PANTHER" id="PTHR47708">
    <property type="match status" value="1"/>
</dbReference>